<comment type="similarity">
    <text evidence="1">Belongs to the cytochrome P450 family.</text>
</comment>
<keyword evidence="8" id="KW-1185">Reference proteome</keyword>
<dbReference type="InterPro" id="IPR036396">
    <property type="entry name" value="Cyt_P450_sf"/>
</dbReference>
<dbReference type="Pfam" id="PF00067">
    <property type="entry name" value="p450"/>
    <property type="match status" value="1"/>
</dbReference>
<keyword evidence="5" id="KW-0408">Iron</keyword>
<evidence type="ECO:0000256" key="4">
    <source>
        <dbReference type="ARBA" id="ARBA00023002"/>
    </source>
</evidence>
<dbReference type="PRINTS" id="PR00463">
    <property type="entry name" value="EP450I"/>
</dbReference>
<keyword evidence="2" id="KW-0349">Heme</keyword>
<keyword evidence="3" id="KW-0479">Metal-binding</keyword>
<evidence type="ECO:0000313" key="8">
    <source>
        <dbReference type="Proteomes" id="UP001164746"/>
    </source>
</evidence>
<keyword evidence="4" id="KW-0560">Oxidoreductase</keyword>
<organism evidence="7 8">
    <name type="scientific">Mya arenaria</name>
    <name type="common">Soft-shell clam</name>
    <dbReference type="NCBI Taxonomy" id="6604"/>
    <lineage>
        <taxon>Eukaryota</taxon>
        <taxon>Metazoa</taxon>
        <taxon>Spiralia</taxon>
        <taxon>Lophotrochozoa</taxon>
        <taxon>Mollusca</taxon>
        <taxon>Bivalvia</taxon>
        <taxon>Autobranchia</taxon>
        <taxon>Heteroconchia</taxon>
        <taxon>Euheterodonta</taxon>
        <taxon>Imparidentia</taxon>
        <taxon>Neoheterodontei</taxon>
        <taxon>Myida</taxon>
        <taxon>Myoidea</taxon>
        <taxon>Myidae</taxon>
        <taxon>Mya</taxon>
    </lineage>
</organism>
<name>A0ABY7EAZ6_MYAAR</name>
<feature type="non-terminal residue" evidence="7">
    <location>
        <position position="1"/>
    </location>
</feature>
<dbReference type="PANTHER" id="PTHR24289">
    <property type="entry name" value="STEROID 17-ALPHA-HYDROXYLASE/17,20 LYASE"/>
    <property type="match status" value="1"/>
</dbReference>
<reference evidence="7" key="1">
    <citation type="submission" date="2022-11" db="EMBL/GenBank/DDBJ databases">
        <title>Centuries of genome instability and evolution in soft-shell clam transmissible cancer (bioRxiv).</title>
        <authorList>
            <person name="Hart S.F.M."/>
            <person name="Yonemitsu M.A."/>
            <person name="Giersch R.M."/>
            <person name="Beal B.F."/>
            <person name="Arriagada G."/>
            <person name="Davis B.W."/>
            <person name="Ostrander E.A."/>
            <person name="Goff S.P."/>
            <person name="Metzger M.J."/>
        </authorList>
    </citation>
    <scope>NUCLEOTIDE SEQUENCE</scope>
    <source>
        <strain evidence="7">MELC-2E11</strain>
        <tissue evidence="7">Siphon/mantle</tissue>
    </source>
</reference>
<keyword evidence="6" id="KW-0503">Monooxygenase</keyword>
<dbReference type="PANTHER" id="PTHR24289:SF1">
    <property type="entry name" value="STEROID 17-ALPHA-HYDROXYLASE_17,20 LYASE"/>
    <property type="match status" value="1"/>
</dbReference>
<evidence type="ECO:0000256" key="6">
    <source>
        <dbReference type="ARBA" id="ARBA00023033"/>
    </source>
</evidence>
<dbReference type="Gene3D" id="1.10.630.10">
    <property type="entry name" value="Cytochrome P450"/>
    <property type="match status" value="1"/>
</dbReference>
<sequence length="371" mass="42730">MFTLFGQKIMCLNSFRAIKLALAGEDYKRHMNDRAPTFFAERFLYGSQSVVFWQDGFSPVHGEMRKVINGCFHFYGEDGRDRFERRIGLELQRLDRQLQALGDGEIEVVDLLRHSVANTICIALTGEAFKEDDPGIDMIWDFIEGTNFFVLPVTNFLMASFPFLRFVPGEHKTVYDRQEAAKSRIIQDFFTEHKKGRTPGNPRGIVDQLLDSQEVDINQGKSPLFTDERIHSAILETFNAGVLPTWSVLSSTISMLLHHPEYQKRACAELCAAIGCTDEAHSSDRKRCPFTEAIEMEAHRLITVAPFLVSRECNKDLEFEGYDVPKKTTVMANVWFVHHDEDIWGDPWKFRPERFLDQDGQILPRHHPLRI</sequence>
<gene>
    <name evidence="7" type="ORF">MAR_021272</name>
</gene>
<dbReference type="SUPFAM" id="SSF48264">
    <property type="entry name" value="Cytochrome P450"/>
    <property type="match status" value="1"/>
</dbReference>
<dbReference type="Proteomes" id="UP001164746">
    <property type="component" value="Chromosome 5"/>
</dbReference>
<proteinExistence type="inferred from homology"/>
<evidence type="ECO:0000256" key="3">
    <source>
        <dbReference type="ARBA" id="ARBA00022723"/>
    </source>
</evidence>
<evidence type="ECO:0000256" key="5">
    <source>
        <dbReference type="ARBA" id="ARBA00023004"/>
    </source>
</evidence>
<accession>A0ABY7EAZ6</accession>
<evidence type="ECO:0000256" key="1">
    <source>
        <dbReference type="ARBA" id="ARBA00010617"/>
    </source>
</evidence>
<protein>
    <submittedName>
        <fullName evidence="7">CP17A-like protein</fullName>
    </submittedName>
</protein>
<evidence type="ECO:0000256" key="2">
    <source>
        <dbReference type="ARBA" id="ARBA00022617"/>
    </source>
</evidence>
<dbReference type="InterPro" id="IPR001128">
    <property type="entry name" value="Cyt_P450"/>
</dbReference>
<evidence type="ECO:0000313" key="7">
    <source>
        <dbReference type="EMBL" id="WAR05903.1"/>
    </source>
</evidence>
<dbReference type="EMBL" id="CP111016">
    <property type="protein sequence ID" value="WAR05903.1"/>
    <property type="molecule type" value="Genomic_DNA"/>
</dbReference>
<dbReference type="InterPro" id="IPR002401">
    <property type="entry name" value="Cyt_P450_E_grp-I"/>
</dbReference>